<dbReference type="Proteomes" id="UP000598271">
    <property type="component" value="Unassembled WGS sequence"/>
</dbReference>
<proteinExistence type="predicted"/>
<accession>A0A8J3DC90</accession>
<protein>
    <recommendedName>
        <fullName evidence="1">HTH cro/C1-type domain-containing protein</fullName>
    </recommendedName>
</protein>
<evidence type="ECO:0000313" key="2">
    <source>
        <dbReference type="EMBL" id="GHB82816.1"/>
    </source>
</evidence>
<reference evidence="2 3" key="1">
    <citation type="journal article" date="2014" name="Int. J. Syst. Evol. Microbiol.">
        <title>Complete genome sequence of Corynebacterium casei LMG S-19264T (=DSM 44701T), isolated from a smear-ripened cheese.</title>
        <authorList>
            <consortium name="US DOE Joint Genome Institute (JGI-PGF)"/>
            <person name="Walter F."/>
            <person name="Albersmeier A."/>
            <person name="Kalinowski J."/>
            <person name="Ruckert C."/>
        </authorList>
    </citation>
    <scope>NUCLEOTIDE SEQUENCE [LARGE SCALE GENOMIC DNA]</scope>
    <source>
        <strain evidence="2 3">KCTC 12866</strain>
    </source>
</reference>
<gene>
    <name evidence="2" type="ORF">GCM10007390_42110</name>
</gene>
<keyword evidence="3" id="KW-1185">Reference proteome</keyword>
<sequence length="106" mass="12065">MVFITPNDILFKLPALLRQRRVKQGLTQNQLSEKANVSLSVVRKFEQTGQISLESFIKLAFVLDLTDAILQGIEQNHQNSKSIDEILKSKVSDGSKQTIRRRVRNS</sequence>
<dbReference type="AlphaFoldDB" id="A0A8J3DC90"/>
<dbReference type="SUPFAM" id="SSF47413">
    <property type="entry name" value="lambda repressor-like DNA-binding domains"/>
    <property type="match status" value="1"/>
</dbReference>
<dbReference type="Pfam" id="PF01381">
    <property type="entry name" value="HTH_3"/>
    <property type="match status" value="1"/>
</dbReference>
<dbReference type="InterPro" id="IPR001387">
    <property type="entry name" value="Cro/C1-type_HTH"/>
</dbReference>
<feature type="domain" description="HTH cro/C1-type" evidence="1">
    <location>
        <begin position="17"/>
        <end position="70"/>
    </location>
</feature>
<evidence type="ECO:0000313" key="3">
    <source>
        <dbReference type="Proteomes" id="UP000598271"/>
    </source>
</evidence>
<dbReference type="GO" id="GO:0003677">
    <property type="term" value="F:DNA binding"/>
    <property type="evidence" value="ECO:0007669"/>
    <property type="project" value="InterPro"/>
</dbReference>
<organism evidence="2 3">
    <name type="scientific">Persicitalea jodogahamensis</name>
    <dbReference type="NCBI Taxonomy" id="402147"/>
    <lineage>
        <taxon>Bacteria</taxon>
        <taxon>Pseudomonadati</taxon>
        <taxon>Bacteroidota</taxon>
        <taxon>Cytophagia</taxon>
        <taxon>Cytophagales</taxon>
        <taxon>Spirosomataceae</taxon>
        <taxon>Persicitalea</taxon>
    </lineage>
</organism>
<dbReference type="SMART" id="SM00530">
    <property type="entry name" value="HTH_XRE"/>
    <property type="match status" value="1"/>
</dbReference>
<dbReference type="RefSeq" id="WP_189567043.1">
    <property type="nucleotide sequence ID" value="NZ_BMXF01000005.1"/>
</dbReference>
<dbReference type="InterPro" id="IPR010982">
    <property type="entry name" value="Lambda_DNA-bd_dom_sf"/>
</dbReference>
<comment type="caution">
    <text evidence="2">The sequence shown here is derived from an EMBL/GenBank/DDBJ whole genome shotgun (WGS) entry which is preliminary data.</text>
</comment>
<dbReference type="PROSITE" id="PS50943">
    <property type="entry name" value="HTH_CROC1"/>
    <property type="match status" value="1"/>
</dbReference>
<dbReference type="Gene3D" id="1.10.260.40">
    <property type="entry name" value="lambda repressor-like DNA-binding domains"/>
    <property type="match status" value="1"/>
</dbReference>
<evidence type="ECO:0000259" key="1">
    <source>
        <dbReference type="PROSITE" id="PS50943"/>
    </source>
</evidence>
<name>A0A8J3DC90_9BACT</name>
<dbReference type="CDD" id="cd00093">
    <property type="entry name" value="HTH_XRE"/>
    <property type="match status" value="1"/>
</dbReference>
<dbReference type="EMBL" id="BMXF01000005">
    <property type="protein sequence ID" value="GHB82816.1"/>
    <property type="molecule type" value="Genomic_DNA"/>
</dbReference>